<evidence type="ECO:0000256" key="13">
    <source>
        <dbReference type="ARBA" id="ARBA00023027"/>
    </source>
</evidence>
<evidence type="ECO:0000256" key="11">
    <source>
        <dbReference type="ARBA" id="ARBA00022845"/>
    </source>
</evidence>
<sequence length="136" mass="14386">MKKAGAHLKNGATKVIISVPFADAPMFVMGVSHEKYDNSPKIVSNASYATKCLAPLAKAIHDNFGIVEELMMTIYAITAIQNTVDGPFGKLWHDGCGTAQNIIPASTDSAKAVGKVIPGLNGKLSGMAFRVPMCHL</sequence>
<evidence type="ECO:0000256" key="10">
    <source>
        <dbReference type="ARBA" id="ARBA00022799"/>
    </source>
</evidence>
<dbReference type="EC" id="1.2.1.12" evidence="6"/>
<dbReference type="PANTHER" id="PTHR10836">
    <property type="entry name" value="GLYCERALDEHYDE 3-PHOSPHATE DEHYDROGENASE"/>
    <property type="match status" value="1"/>
</dbReference>
<dbReference type="PANTHER" id="PTHR10836:SF111">
    <property type="entry name" value="GLYCERALDEHYDE-3-PHOSPHATE DEHYDROGENASE"/>
    <property type="match status" value="1"/>
</dbReference>
<evidence type="ECO:0000313" key="23">
    <source>
        <dbReference type="Proteomes" id="UP000662637"/>
    </source>
</evidence>
<dbReference type="GO" id="GO:0016740">
    <property type="term" value="F:transferase activity"/>
    <property type="evidence" value="ECO:0007669"/>
    <property type="project" value="UniProtKB-KW"/>
</dbReference>
<comment type="caution">
    <text evidence="22">The sequence shown here is derived from an EMBL/GenBank/DDBJ whole genome shotgun (WGS) entry which is preliminary data.</text>
</comment>
<comment type="similarity">
    <text evidence="5">Belongs to the glyceraldehyde-3-phosphate dehydrogenase family.</text>
</comment>
<dbReference type="GO" id="GO:0005829">
    <property type="term" value="C:cytosol"/>
    <property type="evidence" value="ECO:0007669"/>
    <property type="project" value="UniProtKB-SubCell"/>
</dbReference>
<dbReference type="GO" id="GO:0005856">
    <property type="term" value="C:cytoskeleton"/>
    <property type="evidence" value="ECO:0007669"/>
    <property type="project" value="UniProtKB-SubCell"/>
</dbReference>
<keyword evidence="10" id="KW-0702">S-nitrosylation</keyword>
<evidence type="ECO:0000256" key="16">
    <source>
        <dbReference type="ARBA" id="ARBA00023242"/>
    </source>
</evidence>
<dbReference type="Gene3D" id="3.40.50.720">
    <property type="entry name" value="NAD(P)-binding Rossmann-like Domain"/>
    <property type="match status" value="1"/>
</dbReference>
<comment type="pathway">
    <text evidence="4">Carbohydrate degradation; glycolysis; pyruvate from D-glyceraldehyde 3-phosphate: step 1/5.</text>
</comment>
<evidence type="ECO:0000256" key="6">
    <source>
        <dbReference type="ARBA" id="ARBA00013119"/>
    </source>
</evidence>
<dbReference type="GO" id="GO:0005634">
    <property type="term" value="C:nucleus"/>
    <property type="evidence" value="ECO:0007669"/>
    <property type="project" value="UniProtKB-SubCell"/>
</dbReference>
<keyword evidence="14" id="KW-0324">Glycolysis</keyword>
<reference evidence="22" key="1">
    <citation type="submission" date="2020-08" db="EMBL/GenBank/DDBJ databases">
        <authorList>
            <person name="Shumante A."/>
            <person name="Zimin A.V."/>
            <person name="Puiu D."/>
            <person name="Salzberg S.L."/>
        </authorList>
    </citation>
    <scope>NUCLEOTIDE SEQUENCE</scope>
    <source>
        <strain evidence="22">WC2-LM</strain>
        <tissue evidence="22">Liver</tissue>
    </source>
</reference>
<dbReference type="EMBL" id="WJEC01008827">
    <property type="protein sequence ID" value="KAF7459825.1"/>
    <property type="molecule type" value="Genomic_DNA"/>
</dbReference>
<feature type="domain" description="Glyceraldehyde 3-phosphate dehydrogenase catalytic" evidence="21">
    <location>
        <begin position="53"/>
        <end position="133"/>
    </location>
</feature>
<keyword evidence="15" id="KW-0206">Cytoskeleton</keyword>
<keyword evidence="7" id="KW-0963">Cytoplasm</keyword>
<keyword evidence="16" id="KW-0539">Nucleus</keyword>
<comment type="subcellular location">
    <subcellularLocation>
        <location evidence="2">Cytoplasm</location>
        <location evidence="2">Cytoskeleton</location>
    </subcellularLocation>
    <subcellularLocation>
        <location evidence="3">Cytoplasm</location>
        <location evidence="3">Cytosol</location>
    </subcellularLocation>
    <subcellularLocation>
        <location evidence="1">Nucleus</location>
    </subcellularLocation>
</comment>
<evidence type="ECO:0000256" key="4">
    <source>
        <dbReference type="ARBA" id="ARBA00004869"/>
    </source>
</evidence>
<evidence type="ECO:0000256" key="14">
    <source>
        <dbReference type="ARBA" id="ARBA00023152"/>
    </source>
</evidence>
<evidence type="ECO:0000256" key="5">
    <source>
        <dbReference type="ARBA" id="ARBA00007406"/>
    </source>
</evidence>
<evidence type="ECO:0000256" key="7">
    <source>
        <dbReference type="ARBA" id="ARBA00022490"/>
    </source>
</evidence>
<dbReference type="SUPFAM" id="SSF55347">
    <property type="entry name" value="Glyceraldehyde-3-phosphate dehydrogenase-like, C-terminal domain"/>
    <property type="match status" value="1"/>
</dbReference>
<evidence type="ECO:0000256" key="17">
    <source>
        <dbReference type="ARBA" id="ARBA00031890"/>
    </source>
</evidence>
<keyword evidence="8" id="KW-0808">Transferase</keyword>
<evidence type="ECO:0000313" key="22">
    <source>
        <dbReference type="EMBL" id="KAF7459825.1"/>
    </source>
</evidence>
<evidence type="ECO:0000259" key="21">
    <source>
        <dbReference type="Pfam" id="PF02800"/>
    </source>
</evidence>
<evidence type="ECO:0000256" key="19">
    <source>
        <dbReference type="ARBA" id="ARBA00047698"/>
    </source>
</evidence>
<evidence type="ECO:0000256" key="20">
    <source>
        <dbReference type="ARBA" id="ARBA00048005"/>
    </source>
</evidence>
<evidence type="ECO:0000256" key="18">
    <source>
        <dbReference type="ARBA" id="ARBA00046997"/>
    </source>
</evidence>
<dbReference type="InterPro" id="IPR020829">
    <property type="entry name" value="GlycerAld_3-P_DH_cat"/>
</dbReference>
<dbReference type="Gene3D" id="3.30.360.10">
    <property type="entry name" value="Dihydrodipicolinate Reductase, domain 2"/>
    <property type="match status" value="1"/>
</dbReference>
<gene>
    <name evidence="22" type="ORF">GHT09_020233</name>
</gene>
<dbReference type="Proteomes" id="UP000662637">
    <property type="component" value="Unassembled WGS sequence"/>
</dbReference>
<evidence type="ECO:0000256" key="8">
    <source>
        <dbReference type="ARBA" id="ARBA00022679"/>
    </source>
</evidence>
<dbReference type="InterPro" id="IPR036291">
    <property type="entry name" value="NAD(P)-bd_dom_sf"/>
</dbReference>
<evidence type="ECO:0000256" key="1">
    <source>
        <dbReference type="ARBA" id="ARBA00004123"/>
    </source>
</evidence>
<dbReference type="PRINTS" id="PR00078">
    <property type="entry name" value="G3PDHDRGNASE"/>
</dbReference>
<dbReference type="Pfam" id="PF02800">
    <property type="entry name" value="Gp_dh_C"/>
    <property type="match status" value="1"/>
</dbReference>
<comment type="catalytic activity">
    <reaction evidence="19">
        <text>D-glyceraldehyde 3-phosphate + phosphate + NAD(+) = (2R)-3-phospho-glyceroyl phosphate + NADH + H(+)</text>
        <dbReference type="Rhea" id="RHEA:10300"/>
        <dbReference type="ChEBI" id="CHEBI:15378"/>
        <dbReference type="ChEBI" id="CHEBI:43474"/>
        <dbReference type="ChEBI" id="CHEBI:57540"/>
        <dbReference type="ChEBI" id="CHEBI:57604"/>
        <dbReference type="ChEBI" id="CHEBI:57945"/>
        <dbReference type="ChEBI" id="CHEBI:59776"/>
        <dbReference type="EC" id="1.2.1.12"/>
    </reaction>
</comment>
<evidence type="ECO:0000256" key="2">
    <source>
        <dbReference type="ARBA" id="ARBA00004245"/>
    </source>
</evidence>
<dbReference type="InterPro" id="IPR020831">
    <property type="entry name" value="GlycerAld/Erythrose_P_DH"/>
</dbReference>
<organism evidence="22 23">
    <name type="scientific">Marmota monax</name>
    <name type="common">Woodchuck</name>
    <dbReference type="NCBI Taxonomy" id="9995"/>
    <lineage>
        <taxon>Eukaryota</taxon>
        <taxon>Metazoa</taxon>
        <taxon>Chordata</taxon>
        <taxon>Craniata</taxon>
        <taxon>Vertebrata</taxon>
        <taxon>Euteleostomi</taxon>
        <taxon>Mammalia</taxon>
        <taxon>Eutheria</taxon>
        <taxon>Euarchontoglires</taxon>
        <taxon>Glires</taxon>
        <taxon>Rodentia</taxon>
        <taxon>Sciuromorpha</taxon>
        <taxon>Sciuridae</taxon>
        <taxon>Xerinae</taxon>
        <taxon>Marmotini</taxon>
        <taxon>Marmota</taxon>
    </lineage>
</organism>
<dbReference type="GO" id="GO:0004365">
    <property type="term" value="F:glyceraldehyde-3-phosphate dehydrogenase (NAD+) (phosphorylating) activity"/>
    <property type="evidence" value="ECO:0007669"/>
    <property type="project" value="UniProtKB-EC"/>
</dbReference>
<evidence type="ECO:0000256" key="9">
    <source>
        <dbReference type="ARBA" id="ARBA00022703"/>
    </source>
</evidence>
<comment type="subunit">
    <text evidence="18">Homotetramer. Interacts with TPPP; the interaction is direct. Interacts (when S-nitrosylated) with SIAH1; leading to nuclear translocation. Interacts with RILPL1/GOSPEL, leading to prevent the interaction between GAPDH and SIAH1 and prevent nuclear translocation. Interacts with CHP1; the interaction increases the binding of CHP1 with microtubules. Associates with microtubules. Interacts with EIF1AD, USP25, PRKCI and WARS1. Interacts with phosphorylated RPL13A; inhibited by oxidatively-modified low-densitity lipoprotein (LDL(ox)). Component of the GAIT complex. Interacts with FKBP6; leading to inhibit GAPDH catalytic activity. Interacts with TRAF2, promoting TRAF2 ubiquitination. Interacts with TRAF3, promoting TRAF3 ubiquitination.</text>
</comment>
<proteinExistence type="inferred from homology"/>
<evidence type="ECO:0000256" key="12">
    <source>
        <dbReference type="ARBA" id="ARBA00023002"/>
    </source>
</evidence>
<evidence type="ECO:0000256" key="3">
    <source>
        <dbReference type="ARBA" id="ARBA00004514"/>
    </source>
</evidence>
<dbReference type="GO" id="GO:0006915">
    <property type="term" value="P:apoptotic process"/>
    <property type="evidence" value="ECO:0007669"/>
    <property type="project" value="UniProtKB-KW"/>
</dbReference>
<dbReference type="GO" id="GO:0006417">
    <property type="term" value="P:regulation of translation"/>
    <property type="evidence" value="ECO:0007669"/>
    <property type="project" value="UniProtKB-KW"/>
</dbReference>
<accession>A0A834UI37</accession>
<keyword evidence="11" id="KW-0810">Translation regulation</keyword>
<evidence type="ECO:0000256" key="15">
    <source>
        <dbReference type="ARBA" id="ARBA00023212"/>
    </source>
</evidence>
<dbReference type="GO" id="GO:0006096">
    <property type="term" value="P:glycolytic process"/>
    <property type="evidence" value="ECO:0007669"/>
    <property type="project" value="UniProtKB-KW"/>
</dbReference>
<dbReference type="AlphaFoldDB" id="A0A834UI37"/>
<keyword evidence="12" id="KW-0560">Oxidoreductase</keyword>
<comment type="catalytic activity">
    <reaction evidence="20">
        <text>S-nitroso-L-cysteinyl-[GAPDH] + L-cysteinyl-[protein] = L-cysteinyl-[GAPDH] + S-nitroso-L-cysteinyl-[protein]</text>
        <dbReference type="Rhea" id="RHEA:66684"/>
        <dbReference type="Rhea" id="RHEA-COMP:10131"/>
        <dbReference type="Rhea" id="RHEA-COMP:17089"/>
        <dbReference type="Rhea" id="RHEA-COMP:17090"/>
        <dbReference type="Rhea" id="RHEA-COMP:17091"/>
        <dbReference type="ChEBI" id="CHEBI:29950"/>
        <dbReference type="ChEBI" id="CHEBI:149494"/>
    </reaction>
    <physiologicalReaction direction="left-to-right" evidence="20">
        <dbReference type="Rhea" id="RHEA:66685"/>
    </physiologicalReaction>
</comment>
<protein>
    <recommendedName>
        <fullName evidence="6">glyceraldehyde-3-phosphate dehydrogenase (phosphorylating)</fullName>
        <ecNumber evidence="6">1.2.1.12</ecNumber>
    </recommendedName>
    <alternativeName>
        <fullName evidence="17">Peptidyl-cysteine S-nitrosylase GAPDH</fullName>
    </alternativeName>
</protein>
<keyword evidence="9" id="KW-0053">Apoptosis</keyword>
<keyword evidence="13" id="KW-0520">NAD</keyword>
<name>A0A834UI37_MARMO</name>
<dbReference type="SUPFAM" id="SSF51735">
    <property type="entry name" value="NAD(P)-binding Rossmann-fold domains"/>
    <property type="match status" value="1"/>
</dbReference>